<dbReference type="OrthoDB" id="10253254at2759"/>
<evidence type="ECO:0000259" key="10">
    <source>
        <dbReference type="PROSITE" id="PS51194"/>
    </source>
</evidence>
<dbReference type="GO" id="GO:0003723">
    <property type="term" value="F:RNA binding"/>
    <property type="evidence" value="ECO:0007669"/>
    <property type="project" value="TreeGrafter"/>
</dbReference>
<evidence type="ECO:0000256" key="2">
    <source>
        <dbReference type="ARBA" id="ARBA00012552"/>
    </source>
</evidence>
<dbReference type="PhylomeDB" id="A0A0G4GN09"/>
<dbReference type="Gene3D" id="1.20.120.1080">
    <property type="match status" value="1"/>
</dbReference>
<dbReference type="InterPro" id="IPR027417">
    <property type="entry name" value="P-loop_NTPase"/>
</dbReference>
<dbReference type="FunFam" id="3.40.50.300:FF:000578">
    <property type="entry name" value="probable ATP-dependent RNA helicase DHX35"/>
    <property type="match status" value="1"/>
</dbReference>
<dbReference type="CDD" id="cd18791">
    <property type="entry name" value="SF2_C_RHA"/>
    <property type="match status" value="1"/>
</dbReference>
<dbReference type="PANTHER" id="PTHR18934">
    <property type="entry name" value="ATP-DEPENDENT RNA HELICASE"/>
    <property type="match status" value="1"/>
</dbReference>
<proteinExistence type="inferred from homology"/>
<dbReference type="SMART" id="SM00847">
    <property type="entry name" value="HA2"/>
    <property type="match status" value="1"/>
</dbReference>
<evidence type="ECO:0000256" key="6">
    <source>
        <dbReference type="ARBA" id="ARBA00022840"/>
    </source>
</evidence>
<dbReference type="Pfam" id="PF00270">
    <property type="entry name" value="DEAD"/>
    <property type="match status" value="1"/>
</dbReference>
<dbReference type="SMART" id="SM00487">
    <property type="entry name" value="DEXDc"/>
    <property type="match status" value="1"/>
</dbReference>
<dbReference type="GO" id="GO:0003724">
    <property type="term" value="F:RNA helicase activity"/>
    <property type="evidence" value="ECO:0007669"/>
    <property type="project" value="UniProtKB-EC"/>
</dbReference>
<feature type="region of interest" description="Disordered" evidence="8">
    <location>
        <begin position="1"/>
        <end position="27"/>
    </location>
</feature>
<evidence type="ECO:0000256" key="5">
    <source>
        <dbReference type="ARBA" id="ARBA00022806"/>
    </source>
</evidence>
<dbReference type="GO" id="GO:0016787">
    <property type="term" value="F:hydrolase activity"/>
    <property type="evidence" value="ECO:0007669"/>
    <property type="project" value="UniProtKB-KW"/>
</dbReference>
<evidence type="ECO:0000256" key="4">
    <source>
        <dbReference type="ARBA" id="ARBA00022801"/>
    </source>
</evidence>
<dbReference type="STRING" id="1169540.A0A0G4GN09"/>
<feature type="domain" description="Helicase C-terminal" evidence="10">
    <location>
        <begin position="290"/>
        <end position="467"/>
    </location>
</feature>
<feature type="domain" description="Helicase ATP-binding" evidence="9">
    <location>
        <begin position="56"/>
        <end position="212"/>
    </location>
</feature>
<dbReference type="OMA" id="FHEVMET"/>
<dbReference type="PROSITE" id="PS51192">
    <property type="entry name" value="HELICASE_ATP_BIND_1"/>
    <property type="match status" value="1"/>
</dbReference>
<evidence type="ECO:0000256" key="7">
    <source>
        <dbReference type="ARBA" id="ARBA00047984"/>
    </source>
</evidence>
<dbReference type="Pfam" id="PF00271">
    <property type="entry name" value="Helicase_C"/>
    <property type="match status" value="1"/>
</dbReference>
<evidence type="ECO:0000256" key="3">
    <source>
        <dbReference type="ARBA" id="ARBA00022741"/>
    </source>
</evidence>
<accession>A0A0G4GN09</accession>
<dbReference type="InterPro" id="IPR001650">
    <property type="entry name" value="Helicase_C-like"/>
</dbReference>
<dbReference type="InParanoid" id="A0A0G4GN09"/>
<dbReference type="Proteomes" id="UP000041254">
    <property type="component" value="Unassembled WGS sequence"/>
</dbReference>
<evidence type="ECO:0000256" key="8">
    <source>
        <dbReference type="SAM" id="MobiDB-lite"/>
    </source>
</evidence>
<feature type="region of interest" description="Disordered" evidence="8">
    <location>
        <begin position="218"/>
        <end position="257"/>
    </location>
</feature>
<dbReference type="AlphaFoldDB" id="A0A0G4GN09"/>
<keyword evidence="6" id="KW-0067">ATP-binding</keyword>
<dbReference type="InterPro" id="IPR011545">
    <property type="entry name" value="DEAD/DEAH_box_helicase_dom"/>
</dbReference>
<comment type="similarity">
    <text evidence="1">Belongs to the DEAD box helicase family. DEAH subfamily.</text>
</comment>
<keyword evidence="5" id="KW-0347">Helicase</keyword>
<protein>
    <recommendedName>
        <fullName evidence="2">RNA helicase</fullName>
        <ecNumber evidence="2">3.6.4.13</ecNumber>
    </recommendedName>
</protein>
<dbReference type="Pfam" id="PF21010">
    <property type="entry name" value="HA2_C"/>
    <property type="match status" value="1"/>
</dbReference>
<dbReference type="GO" id="GO:0005524">
    <property type="term" value="F:ATP binding"/>
    <property type="evidence" value="ECO:0007669"/>
    <property type="project" value="UniProtKB-KW"/>
</dbReference>
<evidence type="ECO:0000256" key="1">
    <source>
        <dbReference type="ARBA" id="ARBA00008792"/>
    </source>
</evidence>
<dbReference type="PANTHER" id="PTHR18934:SF136">
    <property type="entry name" value="ATP-DEPENDENT RNA HELICASE DHX35-RELATED"/>
    <property type="match status" value="1"/>
</dbReference>
<dbReference type="Pfam" id="PF07717">
    <property type="entry name" value="OB_NTP_bind"/>
    <property type="match status" value="1"/>
</dbReference>
<evidence type="ECO:0000313" key="11">
    <source>
        <dbReference type="EMBL" id="CEM31584.1"/>
    </source>
</evidence>
<dbReference type="VEuPathDB" id="CryptoDB:Vbra_10179"/>
<evidence type="ECO:0000259" key="9">
    <source>
        <dbReference type="PROSITE" id="PS51192"/>
    </source>
</evidence>
<name>A0A0G4GN09_VITBC</name>
<dbReference type="PROSITE" id="PS51194">
    <property type="entry name" value="HELICASE_CTER"/>
    <property type="match status" value="1"/>
</dbReference>
<dbReference type="EMBL" id="CDMY01000727">
    <property type="protein sequence ID" value="CEM31584.1"/>
    <property type="molecule type" value="Genomic_DNA"/>
</dbReference>
<reference evidence="11 12" key="1">
    <citation type="submission" date="2014-11" db="EMBL/GenBank/DDBJ databases">
        <authorList>
            <person name="Zhu J."/>
            <person name="Qi W."/>
            <person name="Song R."/>
        </authorList>
    </citation>
    <scope>NUCLEOTIDE SEQUENCE [LARGE SCALE GENOMIC DNA]</scope>
</reference>
<dbReference type="SUPFAM" id="SSF52540">
    <property type="entry name" value="P-loop containing nucleoside triphosphate hydrolases"/>
    <property type="match status" value="1"/>
</dbReference>
<sequence length="731" mass="80839">MQQYWRPGERAPQLPYDKEIGGSEEPPSVVWNTNKNLSLDEQRRRLPVFRHRLSILWALEKHRVVILVGQTGCGKSTQVPQYLCEAGWTSHGRRIGVTVPRRIAAMTIASRVAQEMGVKLGREVGYSIRFDDQTTAGVTRIQYMTDGLLLREMISDPLLSAYSLLIVDDAHDRTIQTDLLLGLLKKVMKKRQHLRLIISSATLDAQALKAFFTDSAADAEDTPEKPSKWSSRWDQPTGSADSRKRKRGSDRGIGGGGGGGGCVVLSVEGRTHPVEVEYLSEPCKDYVEAAVKTVIDIHEHERDGDVLVFLTGQEEIEAAVDAIREAARHLKNRTPQSLHVHPLYAALPADRQLAAFAPPPRSVRKVVVSTNLCEASVTIDGIVFVVDPCYVKAKAADANSGVSYLVVAPTSQASATQRAGRAGRTQPGKCYRLLREADFSRLLPRQTVPEIMRTDLTSALLYLKCLGIDNLVSFEFVSPPSLAAYTRALESLYALGALDDKGKLVVPLGVRMAELPLTPEVNRMLLLSTEEGYGCAEEALIMAAMTSVKSPWIATRKKDYLELCKLSLGVAEGDLLTYFNMYQQYFFHTSEESDDTGWAGRHMVHGPTILRARDIRNQLEKHLRRYKLPISSGGQDTPRIARLVAASLFINAAQNQGNGKYVLCRSPLSSPVMSIHPSSVLVSAQPPWVVFQEAVFSGDTPYMQGVTAIDPRWLSAVAPHYFHMNLQRDGR</sequence>
<dbReference type="InterPro" id="IPR007502">
    <property type="entry name" value="Helicase-assoc_dom"/>
</dbReference>
<dbReference type="SMART" id="SM00490">
    <property type="entry name" value="HELICc"/>
    <property type="match status" value="1"/>
</dbReference>
<feature type="compositionally biased region" description="Polar residues" evidence="8">
    <location>
        <begin position="228"/>
        <end position="237"/>
    </location>
</feature>
<dbReference type="InterPro" id="IPR048333">
    <property type="entry name" value="HA2_WH"/>
</dbReference>
<organism evidence="11 12">
    <name type="scientific">Vitrella brassicaformis (strain CCMP3155)</name>
    <dbReference type="NCBI Taxonomy" id="1169540"/>
    <lineage>
        <taxon>Eukaryota</taxon>
        <taxon>Sar</taxon>
        <taxon>Alveolata</taxon>
        <taxon>Colpodellida</taxon>
        <taxon>Vitrellaceae</taxon>
        <taxon>Vitrella</taxon>
    </lineage>
</organism>
<evidence type="ECO:0000313" key="12">
    <source>
        <dbReference type="Proteomes" id="UP000041254"/>
    </source>
</evidence>
<dbReference type="Gene3D" id="3.40.50.300">
    <property type="entry name" value="P-loop containing nucleotide triphosphate hydrolases"/>
    <property type="match status" value="2"/>
</dbReference>
<dbReference type="Pfam" id="PF04408">
    <property type="entry name" value="WHD_HA2"/>
    <property type="match status" value="1"/>
</dbReference>
<keyword evidence="4" id="KW-0378">Hydrolase</keyword>
<dbReference type="EC" id="3.6.4.13" evidence="2"/>
<gene>
    <name evidence="11" type="ORF">Vbra_10179</name>
</gene>
<keyword evidence="12" id="KW-1185">Reference proteome</keyword>
<keyword evidence="3" id="KW-0547">Nucleotide-binding</keyword>
<dbReference type="InterPro" id="IPR014001">
    <property type="entry name" value="Helicase_ATP-bd"/>
</dbReference>
<dbReference type="FunFam" id="3.40.50.300:FF:000145">
    <property type="entry name" value="probable ATP-dependent RNA helicase DHX40"/>
    <property type="match status" value="1"/>
</dbReference>
<comment type="catalytic activity">
    <reaction evidence="7">
        <text>ATP + H2O = ADP + phosphate + H(+)</text>
        <dbReference type="Rhea" id="RHEA:13065"/>
        <dbReference type="ChEBI" id="CHEBI:15377"/>
        <dbReference type="ChEBI" id="CHEBI:15378"/>
        <dbReference type="ChEBI" id="CHEBI:30616"/>
        <dbReference type="ChEBI" id="CHEBI:43474"/>
        <dbReference type="ChEBI" id="CHEBI:456216"/>
        <dbReference type="EC" id="3.6.4.13"/>
    </reaction>
</comment>
<dbReference type="InterPro" id="IPR011709">
    <property type="entry name" value="DEAD-box_helicase_OB_fold"/>
</dbReference>